<feature type="domain" description="BRX" evidence="9">
    <location>
        <begin position="1089"/>
        <end position="1148"/>
    </location>
</feature>
<dbReference type="Pfam" id="PF08381">
    <property type="entry name" value="BRX"/>
    <property type="match status" value="1"/>
</dbReference>
<dbReference type="InterPro" id="IPR013083">
    <property type="entry name" value="Znf_RING/FYVE/PHD"/>
</dbReference>
<dbReference type="PROSITE" id="PS00626">
    <property type="entry name" value="RCC1_2"/>
    <property type="match status" value="3"/>
</dbReference>
<dbReference type="InterPro" id="IPR013591">
    <property type="entry name" value="Brevis_radix_dom"/>
</dbReference>
<dbReference type="GO" id="GO:0016787">
    <property type="term" value="F:hydrolase activity"/>
    <property type="evidence" value="ECO:0007669"/>
    <property type="project" value="UniProtKB-ARBA"/>
</dbReference>
<dbReference type="SUPFAM" id="SSF57903">
    <property type="entry name" value="FYVE/PHD zinc finger"/>
    <property type="match status" value="1"/>
</dbReference>
<dbReference type="AlphaFoldDB" id="A0A4S4D881"/>
<feature type="repeat" description="RCC1" evidence="6">
    <location>
        <begin position="359"/>
        <end position="420"/>
    </location>
</feature>
<evidence type="ECO:0000256" key="1">
    <source>
        <dbReference type="ARBA" id="ARBA00022723"/>
    </source>
</evidence>
<feature type="repeat" description="RCC1" evidence="6">
    <location>
        <begin position="421"/>
        <end position="472"/>
    </location>
</feature>
<dbReference type="PROSITE" id="PS51514">
    <property type="entry name" value="BRX"/>
    <property type="match status" value="1"/>
</dbReference>
<dbReference type="InterPro" id="IPR000073">
    <property type="entry name" value="AB_hydrolase_1"/>
</dbReference>
<dbReference type="Pfam" id="PF00561">
    <property type="entry name" value="Abhydrolase_1"/>
    <property type="match status" value="1"/>
</dbReference>
<dbReference type="InterPro" id="IPR029058">
    <property type="entry name" value="AB_hydrolase_fold"/>
</dbReference>
<dbReference type="InterPro" id="IPR009091">
    <property type="entry name" value="RCC1/BLIP-II"/>
</dbReference>
<dbReference type="PRINTS" id="PR00412">
    <property type="entry name" value="EPOXHYDRLASE"/>
</dbReference>
<evidence type="ECO:0000256" key="5">
    <source>
        <dbReference type="PROSITE-ProRule" id="PRU00091"/>
    </source>
</evidence>
<dbReference type="InterPro" id="IPR017455">
    <property type="entry name" value="Znf_FYVE-rel"/>
</dbReference>
<keyword evidence="4" id="KW-0862">Zinc</keyword>
<dbReference type="PANTHER" id="PTHR22870">
    <property type="entry name" value="REGULATOR OF CHROMOSOME CONDENSATION"/>
    <property type="match status" value="1"/>
</dbReference>
<dbReference type="Gene3D" id="3.40.50.1820">
    <property type="entry name" value="alpha/beta hydrolase"/>
    <property type="match status" value="1"/>
</dbReference>
<feature type="repeat" description="RCC1" evidence="6">
    <location>
        <begin position="594"/>
        <end position="645"/>
    </location>
</feature>
<organism evidence="10 11">
    <name type="scientific">Camellia sinensis var. sinensis</name>
    <name type="common">China tea</name>
    <dbReference type="NCBI Taxonomy" id="542762"/>
    <lineage>
        <taxon>Eukaryota</taxon>
        <taxon>Viridiplantae</taxon>
        <taxon>Streptophyta</taxon>
        <taxon>Embryophyta</taxon>
        <taxon>Tracheophyta</taxon>
        <taxon>Spermatophyta</taxon>
        <taxon>Magnoliopsida</taxon>
        <taxon>eudicotyledons</taxon>
        <taxon>Gunneridae</taxon>
        <taxon>Pentapetalae</taxon>
        <taxon>asterids</taxon>
        <taxon>Ericales</taxon>
        <taxon>Theaceae</taxon>
        <taxon>Camellia</taxon>
    </lineage>
</organism>
<keyword evidence="1" id="KW-0479">Metal-binding</keyword>
<accession>A0A4S4D881</accession>
<feature type="domain" description="FYVE-type" evidence="8">
    <location>
        <begin position="754"/>
        <end position="816"/>
    </location>
</feature>
<dbReference type="InterPro" id="IPR011011">
    <property type="entry name" value="Znf_FYVE_PHD"/>
</dbReference>
<dbReference type="Pfam" id="PF25390">
    <property type="entry name" value="WD40_RLD"/>
    <property type="match status" value="1"/>
</dbReference>
<evidence type="ECO:0000259" key="9">
    <source>
        <dbReference type="PROSITE" id="PS51514"/>
    </source>
</evidence>
<feature type="repeat" description="RCC1" evidence="6">
    <location>
        <begin position="646"/>
        <end position="697"/>
    </location>
</feature>
<dbReference type="SMART" id="SM00064">
    <property type="entry name" value="FYVE"/>
    <property type="match status" value="1"/>
</dbReference>
<dbReference type="PROSITE" id="PS50178">
    <property type="entry name" value="ZF_FYVE"/>
    <property type="match status" value="1"/>
</dbReference>
<keyword evidence="2" id="KW-0677">Repeat</keyword>
<evidence type="ECO:0000256" key="6">
    <source>
        <dbReference type="PROSITE-ProRule" id="PRU00235"/>
    </source>
</evidence>
<name>A0A4S4D881_CAMSN</name>
<evidence type="ECO:0000256" key="2">
    <source>
        <dbReference type="ARBA" id="ARBA00022737"/>
    </source>
</evidence>
<feature type="coiled-coil region" evidence="7">
    <location>
        <begin position="952"/>
        <end position="1021"/>
    </location>
</feature>
<sequence length="1205" mass="131973">MKLFTQSWTPLPPTKIIGIVAVVHGFTGESSWLIKLSLEREKKRMMAMMIMGEVNQQRIKTNGIWMNIAEKGTGPLVLLLHGFPEFWFGWRHQITDLAKKGYHVVAPDLRGYGDSNSPLSPSSYSVFHIVADLIGLLDHFGQQQAFVVGSDWGAIAGWYLSLLRPDRVKSLFQEAGRAEKAFARYDYVTVMKKLILINKTDLLIAPQGMEIIDYLETPCYCPKWITEEELEVFADKFQESVVFYQAIFQRYPRPDKEYQSFSLIYNDRSLDLDQGDTQRAENLPQSRLGKAFCDIIAYTAAAENQAQPEPVTNSPGSLGIDNLNSNSRSSAAETFRVSLSSVVSSSSHGSGHEDFDALGDVLIWGEGISYGVLGGGVYRVGSSSSTKLDALLPKVLESTMVLDVHNIACGSRHAVLVTKQGEIFSWGEESGGRLGHGFEEDVSHPKLVDALTRMNIELVACGEYHTCAVTFSGDLYTWGDGSHNSGLLGHGSEISHWVPKKVSGVMEGIQVSYISCGPWHTALVTSAGQLFTFGDGTFGALGHGDLTSTSIPREVETLKGLRTVRVACGVWHTAAVVEAMTGSSSGPSDSSSSGNLFTWGDGDKCRLGHGDKESRLIPECVAALVDVSFCQVACGHNLTVALTTSGRVYTMGSTVYGQLGSPLADGKMPTRIEGKIADSFVEEIACGSYHVAVLTSKTEVYTWGKGANGQLGHGDINDRNIPTLVDILKDKQVKSVVCGANLTAVICLHKLVSTADNSVCSGCRNPFNFRRKYHNCYNCGLVFCKACSSRKSLKASLAPSMNKPYRVCDDCFNKLKKVVESGSIARISQVKSENRLNKFNEAAEKEIGVPRLQGQFSRLVSFDLFNLAEGRNFKFNVKVEPNDSHVPPLVSGNTQRGSISSSKASNALVGTSMNFFSASVPGSRMISRAASPVLKKPTQFQSATLCTSEVILGDSKHENERLSQEVINLRAQVEDLTSKSQLLQVELERTSRQLKEATELAADEAEKCKAAKEVIQSLTAQLMEMVEMLPERHIATNKLDYVASQALGDPNSPSNMHNMMSVISPRSESNINSSDPFLSNGTKAQNEKAERVVQDEPGVYVTLSSLPGGRNELRRVRFRAQIFRTEIRPKLVKHRFESPLASSPKPRFMRFDFASPFRLASVSMKRYIIALPHLALRRALSHASDNTASTLPTSPTISLNNWIPN</sequence>
<dbReference type="CDD" id="cd00065">
    <property type="entry name" value="FYVE_like_SF"/>
    <property type="match status" value="1"/>
</dbReference>
<dbReference type="InterPro" id="IPR000306">
    <property type="entry name" value="Znf_FYVE"/>
</dbReference>
<proteinExistence type="predicted"/>
<evidence type="ECO:0000313" key="10">
    <source>
        <dbReference type="EMBL" id="THF98658.1"/>
    </source>
</evidence>
<evidence type="ECO:0000256" key="7">
    <source>
        <dbReference type="SAM" id="Coils"/>
    </source>
</evidence>
<evidence type="ECO:0000313" key="11">
    <source>
        <dbReference type="Proteomes" id="UP000306102"/>
    </source>
</evidence>
<feature type="repeat" description="RCC1" evidence="6">
    <location>
        <begin position="473"/>
        <end position="527"/>
    </location>
</feature>
<dbReference type="PANTHER" id="PTHR22870:SF358">
    <property type="entry name" value="REGULATOR OF CHROMOSOME CONDENSATION (RCC1) FAMILY WITH FYVE ZINC FINGER DOMAIN-CONTAINING PROTEIN"/>
    <property type="match status" value="1"/>
</dbReference>
<feature type="repeat" description="RCC1" evidence="6">
    <location>
        <begin position="528"/>
        <end position="579"/>
    </location>
</feature>
<keyword evidence="3 5" id="KW-0863">Zinc-finger</keyword>
<comment type="caution">
    <text evidence="10">The sequence shown here is derived from an EMBL/GenBank/DDBJ whole genome shotgun (WGS) entry which is preliminary data.</text>
</comment>
<evidence type="ECO:0000259" key="8">
    <source>
        <dbReference type="PROSITE" id="PS50178"/>
    </source>
</evidence>
<dbReference type="Gene3D" id="2.130.10.30">
    <property type="entry name" value="Regulator of chromosome condensation 1/beta-lactamase-inhibitor protein II"/>
    <property type="match status" value="3"/>
</dbReference>
<dbReference type="Pfam" id="PF01363">
    <property type="entry name" value="FYVE"/>
    <property type="match status" value="1"/>
</dbReference>
<dbReference type="SUPFAM" id="SSF50985">
    <property type="entry name" value="RCC1/BLIP-II"/>
    <property type="match status" value="1"/>
</dbReference>
<reference evidence="10 11" key="1">
    <citation type="journal article" date="2018" name="Proc. Natl. Acad. Sci. U.S.A.">
        <title>Draft genome sequence of Camellia sinensis var. sinensis provides insights into the evolution of the tea genome and tea quality.</title>
        <authorList>
            <person name="Wei C."/>
            <person name="Yang H."/>
            <person name="Wang S."/>
            <person name="Zhao J."/>
            <person name="Liu C."/>
            <person name="Gao L."/>
            <person name="Xia E."/>
            <person name="Lu Y."/>
            <person name="Tai Y."/>
            <person name="She G."/>
            <person name="Sun J."/>
            <person name="Cao H."/>
            <person name="Tong W."/>
            <person name="Gao Q."/>
            <person name="Li Y."/>
            <person name="Deng W."/>
            <person name="Jiang X."/>
            <person name="Wang W."/>
            <person name="Chen Q."/>
            <person name="Zhang S."/>
            <person name="Li H."/>
            <person name="Wu J."/>
            <person name="Wang P."/>
            <person name="Li P."/>
            <person name="Shi C."/>
            <person name="Zheng F."/>
            <person name="Jian J."/>
            <person name="Huang B."/>
            <person name="Shan D."/>
            <person name="Shi M."/>
            <person name="Fang C."/>
            <person name="Yue Y."/>
            <person name="Li F."/>
            <person name="Li D."/>
            <person name="Wei S."/>
            <person name="Han B."/>
            <person name="Jiang C."/>
            <person name="Yin Y."/>
            <person name="Xia T."/>
            <person name="Zhang Z."/>
            <person name="Bennetzen J.L."/>
            <person name="Zhao S."/>
            <person name="Wan X."/>
        </authorList>
    </citation>
    <scope>NUCLEOTIDE SEQUENCE [LARGE SCALE GENOMIC DNA]</scope>
    <source>
        <strain evidence="11">cv. Shuchazao</strain>
        <tissue evidence="10">Leaf</tissue>
    </source>
</reference>
<dbReference type="STRING" id="542762.A0A4S4D881"/>
<dbReference type="Gene3D" id="3.30.40.10">
    <property type="entry name" value="Zinc/RING finger domain, C3HC4 (zinc finger)"/>
    <property type="match status" value="1"/>
</dbReference>
<evidence type="ECO:0000256" key="3">
    <source>
        <dbReference type="ARBA" id="ARBA00022771"/>
    </source>
</evidence>
<dbReference type="InterPro" id="IPR000639">
    <property type="entry name" value="Epox_hydrolase-like"/>
</dbReference>
<dbReference type="GO" id="GO:0008270">
    <property type="term" value="F:zinc ion binding"/>
    <property type="evidence" value="ECO:0007669"/>
    <property type="project" value="UniProtKB-KW"/>
</dbReference>
<dbReference type="InterPro" id="IPR051210">
    <property type="entry name" value="Ub_ligase/GEF_domain"/>
</dbReference>
<feature type="repeat" description="RCC1" evidence="6">
    <location>
        <begin position="698"/>
        <end position="749"/>
    </location>
</feature>
<keyword evidence="11" id="KW-1185">Reference proteome</keyword>
<dbReference type="EMBL" id="SDRB02012153">
    <property type="protein sequence ID" value="THF98658.1"/>
    <property type="molecule type" value="Genomic_DNA"/>
</dbReference>
<dbReference type="InterPro" id="IPR058923">
    <property type="entry name" value="RCC1-like_dom"/>
</dbReference>
<dbReference type="Pfam" id="PF13713">
    <property type="entry name" value="BRX_N"/>
    <property type="match status" value="1"/>
</dbReference>
<dbReference type="InterPro" id="IPR000408">
    <property type="entry name" value="Reg_chr_condens"/>
</dbReference>
<dbReference type="InterPro" id="IPR027988">
    <property type="entry name" value="BRX_N"/>
</dbReference>
<protein>
    <recommendedName>
        <fullName evidence="12">FYVE-type domain-containing protein</fullName>
    </recommendedName>
</protein>
<evidence type="ECO:0000256" key="4">
    <source>
        <dbReference type="ARBA" id="ARBA00022833"/>
    </source>
</evidence>
<dbReference type="Proteomes" id="UP000306102">
    <property type="component" value="Unassembled WGS sequence"/>
</dbReference>
<dbReference type="FunFam" id="2.130.10.30:FF:000028">
    <property type="entry name" value="PH, RCC1 and FYVE domains-containing protein 1"/>
    <property type="match status" value="1"/>
</dbReference>
<dbReference type="PROSITE" id="PS50012">
    <property type="entry name" value="RCC1_3"/>
    <property type="match status" value="7"/>
</dbReference>
<dbReference type="SUPFAM" id="SSF53474">
    <property type="entry name" value="alpha/beta-Hydrolases"/>
    <property type="match status" value="1"/>
</dbReference>
<evidence type="ECO:0008006" key="12">
    <source>
        <dbReference type="Google" id="ProtNLM"/>
    </source>
</evidence>
<keyword evidence="7" id="KW-0175">Coiled coil</keyword>
<gene>
    <name evidence="10" type="ORF">TEA_023673</name>
</gene>